<protein>
    <submittedName>
        <fullName evidence="1">Uncharacterized protein</fullName>
    </submittedName>
</protein>
<gene>
    <name evidence="1" type="ORF">SCF082_LOCUS35643</name>
    <name evidence="2" type="ORF">SCF082_LOCUS35701</name>
</gene>
<organism evidence="1 3">
    <name type="scientific">Durusdinium trenchii</name>
    <dbReference type="NCBI Taxonomy" id="1381693"/>
    <lineage>
        <taxon>Eukaryota</taxon>
        <taxon>Sar</taxon>
        <taxon>Alveolata</taxon>
        <taxon>Dinophyceae</taxon>
        <taxon>Suessiales</taxon>
        <taxon>Symbiodiniaceae</taxon>
        <taxon>Durusdinium</taxon>
    </lineage>
</organism>
<evidence type="ECO:0000313" key="1">
    <source>
        <dbReference type="EMBL" id="CAK9072489.1"/>
    </source>
</evidence>
<reference evidence="1 3" key="1">
    <citation type="submission" date="2024-02" db="EMBL/GenBank/DDBJ databases">
        <authorList>
            <person name="Chen Y."/>
            <person name="Shah S."/>
            <person name="Dougan E. K."/>
            <person name="Thang M."/>
            <person name="Chan C."/>
        </authorList>
    </citation>
    <scope>NUCLEOTIDE SEQUENCE [LARGE SCALE GENOMIC DNA]</scope>
</reference>
<dbReference type="EMBL" id="CAXAMM010034335">
    <property type="protein sequence ID" value="CAK9072654.1"/>
    <property type="molecule type" value="Genomic_DNA"/>
</dbReference>
<keyword evidence="3" id="KW-1185">Reference proteome</keyword>
<sequence>MGSNSMPVRIAHGWAIAWLDFYQTPAIVTEGAFSEVKGFFKELTRPKENFPHNHVNPQTKEINRLGRPRQYAEPGDTWAFAGCS</sequence>
<evidence type="ECO:0000313" key="2">
    <source>
        <dbReference type="EMBL" id="CAK9072654.1"/>
    </source>
</evidence>
<evidence type="ECO:0000313" key="3">
    <source>
        <dbReference type="Proteomes" id="UP001642464"/>
    </source>
</evidence>
<accession>A0ABP0PC31</accession>
<comment type="caution">
    <text evidence="1">The sequence shown here is derived from an EMBL/GenBank/DDBJ whole genome shotgun (WGS) entry which is preliminary data.</text>
</comment>
<dbReference type="Proteomes" id="UP001642464">
    <property type="component" value="Unassembled WGS sequence"/>
</dbReference>
<proteinExistence type="predicted"/>
<dbReference type="EMBL" id="CAXAMM010034224">
    <property type="protein sequence ID" value="CAK9072489.1"/>
    <property type="molecule type" value="Genomic_DNA"/>
</dbReference>
<name>A0ABP0PC31_9DINO</name>